<dbReference type="HOGENOM" id="CLU_828030_0_0_6"/>
<comment type="caution">
    <text evidence="2">The sequence shown here is derived from an EMBL/GenBank/DDBJ whole genome shotgun (WGS) entry which is preliminary data.</text>
</comment>
<keyword evidence="3" id="KW-1185">Reference proteome</keyword>
<reference evidence="2 3" key="1">
    <citation type="submission" date="2013-02" db="EMBL/GenBank/DDBJ databases">
        <title>The Genome Sequence of Acinetobacter guillouiae NIPH 991.</title>
        <authorList>
            <consortium name="The Broad Institute Genome Sequencing Platform"/>
            <consortium name="The Broad Institute Genome Sequencing Center for Infectious Disease"/>
            <person name="Cerqueira G."/>
            <person name="Feldgarden M."/>
            <person name="Courvalin P."/>
            <person name="Perichon B."/>
            <person name="Grillot-Courvalin C."/>
            <person name="Clermont D."/>
            <person name="Rocha E."/>
            <person name="Yoon E.-J."/>
            <person name="Nemec A."/>
            <person name="Walker B."/>
            <person name="Young S.K."/>
            <person name="Zeng Q."/>
            <person name="Gargeya S."/>
            <person name="Fitzgerald M."/>
            <person name="Haas B."/>
            <person name="Abouelleil A."/>
            <person name="Alvarado L."/>
            <person name="Arachchi H.M."/>
            <person name="Berlin A.M."/>
            <person name="Chapman S.B."/>
            <person name="Dewar J."/>
            <person name="Goldberg J."/>
            <person name="Griggs A."/>
            <person name="Gujja S."/>
            <person name="Hansen M."/>
            <person name="Howarth C."/>
            <person name="Imamovic A."/>
            <person name="Larimer J."/>
            <person name="McCowan C."/>
            <person name="Murphy C."/>
            <person name="Neiman D."/>
            <person name="Pearson M."/>
            <person name="Priest M."/>
            <person name="Roberts A."/>
            <person name="Saif S."/>
            <person name="Shea T."/>
            <person name="Sisk P."/>
            <person name="Sykes S."/>
            <person name="Wortman J."/>
            <person name="Nusbaum C."/>
            <person name="Birren B."/>
        </authorList>
    </citation>
    <scope>NUCLEOTIDE SEQUENCE [LARGE SCALE GENOMIC DNA]</scope>
    <source>
        <strain evidence="2 3">NIPH 991</strain>
    </source>
</reference>
<dbReference type="RefSeq" id="WP_004822808.1">
    <property type="nucleotide sequence ID" value="NZ_KB849456.1"/>
</dbReference>
<dbReference type="eggNOG" id="ENOG5033K3W">
    <property type="taxonomic scope" value="Bacteria"/>
</dbReference>
<feature type="domain" description="Tle cognate immunity protein 4 C-terminal" evidence="1">
    <location>
        <begin position="142"/>
        <end position="303"/>
    </location>
</feature>
<dbReference type="EMBL" id="APPJ01000014">
    <property type="protein sequence ID" value="ENV15136.1"/>
    <property type="molecule type" value="Genomic_DNA"/>
</dbReference>
<name>N8WT31_ACIGI</name>
<gene>
    <name evidence="2" type="ORF">F964_03858</name>
</gene>
<proteinExistence type="predicted"/>
<accession>N8WT31</accession>
<dbReference type="PATRIC" id="fig|1217656.3.peg.3799"/>
<evidence type="ECO:0000313" key="3">
    <source>
        <dbReference type="Proteomes" id="UP000013148"/>
    </source>
</evidence>
<sequence>MNSLDKKQQWCTGRYSFEIPKNHEIIGVTDKYDSFVIESELATYIDFLNSIQVTQKEYTVGNSVIIKETETPKESKQKLTKIIWGDIDKSTNKGLTHVIAFVLDKGILFKIKGSYSEAYKDESFESINNVVTNLTARNNNTIPIEKGVCILNGFIKDNGDKYRFSRQIISFQYNNFPSLRLAFTVEATYKAEQNIISSVTSKLEKQGVLQSFLSSFKSIRKGEKNQNNTSNPLKGVELVVEAPMKGKSGIDATWEHTGTAKNSNDPTIVFLLDSAYNDRITKTSSLSEKDALKLYDYTLNSIKKFQE</sequence>
<evidence type="ECO:0000313" key="2">
    <source>
        <dbReference type="EMBL" id="ENV15136.1"/>
    </source>
</evidence>
<dbReference type="Proteomes" id="UP000013148">
    <property type="component" value="Unassembled WGS sequence"/>
</dbReference>
<organism evidence="2 3">
    <name type="scientific">Acinetobacter guillouiae NIPH 991</name>
    <dbReference type="NCBI Taxonomy" id="1217656"/>
    <lineage>
        <taxon>Bacteria</taxon>
        <taxon>Pseudomonadati</taxon>
        <taxon>Pseudomonadota</taxon>
        <taxon>Gammaproteobacteria</taxon>
        <taxon>Moraxellales</taxon>
        <taxon>Moraxellaceae</taxon>
        <taxon>Acinetobacter</taxon>
    </lineage>
</organism>
<evidence type="ECO:0000259" key="1">
    <source>
        <dbReference type="Pfam" id="PF18426"/>
    </source>
</evidence>
<dbReference type="AlphaFoldDB" id="N8WT31"/>
<dbReference type="InterPro" id="IPR041290">
    <property type="entry name" value="Tli4_C"/>
</dbReference>
<dbReference type="Pfam" id="PF18426">
    <property type="entry name" value="Tli4_C"/>
    <property type="match status" value="1"/>
</dbReference>
<protein>
    <recommendedName>
        <fullName evidence="1">Tle cognate immunity protein 4 C-terminal domain-containing protein</fullName>
    </recommendedName>
</protein>